<evidence type="ECO:0000256" key="1">
    <source>
        <dbReference type="ARBA" id="ARBA00022801"/>
    </source>
</evidence>
<dbReference type="PANTHER" id="PTHR43156">
    <property type="entry name" value="STAGE II SPORULATION PROTEIN E-RELATED"/>
    <property type="match status" value="1"/>
</dbReference>
<dbReference type="InterPro" id="IPR036457">
    <property type="entry name" value="PPM-type-like_dom_sf"/>
</dbReference>
<dbReference type="RefSeq" id="WP_024752025.1">
    <property type="nucleotide sequence ID" value="NZ_CP042814.1"/>
</dbReference>
<reference evidence="3" key="1">
    <citation type="submission" date="2015-01" db="EMBL/GenBank/DDBJ databases">
        <authorList>
            <person name="Manzoor Shahid"/>
            <person name="Zubair Saima"/>
        </authorList>
    </citation>
    <scope>NUCLEOTIDE SEQUENCE [LARGE SCALE GENOMIC DNA]</scope>
    <source>
        <strain evidence="3">V1</strain>
    </source>
</reference>
<dbReference type="Gene3D" id="3.60.40.10">
    <property type="entry name" value="PPM-type phosphatase domain"/>
    <property type="match status" value="1"/>
</dbReference>
<dbReference type="InterPro" id="IPR001932">
    <property type="entry name" value="PPM-type_phosphatase-like_dom"/>
</dbReference>
<organism evidence="2 3">
    <name type="scientific">Treponema phagedenis</name>
    <dbReference type="NCBI Taxonomy" id="162"/>
    <lineage>
        <taxon>Bacteria</taxon>
        <taxon>Pseudomonadati</taxon>
        <taxon>Spirochaetota</taxon>
        <taxon>Spirochaetia</taxon>
        <taxon>Spirochaetales</taxon>
        <taxon>Treponemataceae</taxon>
        <taxon>Treponema</taxon>
    </lineage>
</organism>
<dbReference type="EMBL" id="CDNC01000014">
    <property type="protein sequence ID" value="CEM61824.1"/>
    <property type="molecule type" value="Genomic_DNA"/>
</dbReference>
<evidence type="ECO:0000313" key="3">
    <source>
        <dbReference type="Proteomes" id="UP000042527"/>
    </source>
</evidence>
<accession>A0A0B7GT54</accession>
<dbReference type="Pfam" id="PF07228">
    <property type="entry name" value="SpoIIE"/>
    <property type="match status" value="1"/>
</dbReference>
<name>A0A0B7GT54_TREPH</name>
<proteinExistence type="predicted"/>
<evidence type="ECO:0000313" key="2">
    <source>
        <dbReference type="EMBL" id="CEM61824.1"/>
    </source>
</evidence>
<dbReference type="SUPFAM" id="SSF81606">
    <property type="entry name" value="PP2C-like"/>
    <property type="match status" value="1"/>
</dbReference>
<dbReference type="Proteomes" id="UP000042527">
    <property type="component" value="Unassembled WGS sequence"/>
</dbReference>
<dbReference type="PANTHER" id="PTHR43156:SF2">
    <property type="entry name" value="STAGE II SPORULATION PROTEIN E"/>
    <property type="match status" value="1"/>
</dbReference>
<dbReference type="AlphaFoldDB" id="A0A0B7GT54"/>
<dbReference type="InterPro" id="IPR052016">
    <property type="entry name" value="Bact_Sigma-Reg"/>
</dbReference>
<keyword evidence="1" id="KW-0378">Hydrolase</keyword>
<sequence length="489" mass="56180">MIRRRTLLAKVLFFATISVVFAVFLIFLSPRYSFLGRLVSARDMALLITNYESFSEFTLRDKFFLASFIFMIFALTASGISEYISSQIKKNVYLQTETALFNNFIERLRFCYRHEELVAAIQEELEYQADCAVLLANTKTEHVIYNSTSAFISDPETYDLMRRRFSTDWTWYWAEGLYFFDTNMQLVGDKRKARGLFIASGDIRFFLICRFIRNTEPEIFPILLHEFNDYLNREKTLGQLLYYSQLFQEWSMVANTQRSFLPKKLPDTTSIEVGAYFQPLVHVSGDYYDIIKIDEDKTLLVTGDVSGKGLAAALVMGIIMNTIQIIENKEDLAGIIYAIDTAIKRMKLQDKYTVLFLGLIDTKKMTIKYVNASMEKPFILTESRPTFKVKTLESNCSVVGIIDLDEVIVEERPLYHGDVILMLSDGIPETMDANGIELGETDYYLDSIKEFAHNPPAEMVKNIADMALSFSANNAMRDDVTIVAVKLKR</sequence>
<gene>
    <name evidence="2" type="ORF">TPHV1_210057</name>
</gene>
<dbReference type="SMART" id="SM00331">
    <property type="entry name" value="PP2C_SIG"/>
    <property type="match status" value="1"/>
</dbReference>
<protein>
    <submittedName>
        <fullName evidence="2">Stage II sporulation protein E</fullName>
    </submittedName>
</protein>
<keyword evidence="3" id="KW-1185">Reference proteome</keyword>
<dbReference type="GO" id="GO:0016791">
    <property type="term" value="F:phosphatase activity"/>
    <property type="evidence" value="ECO:0007669"/>
    <property type="project" value="TreeGrafter"/>
</dbReference>